<dbReference type="EMBL" id="JAFKCS010000012">
    <property type="protein sequence ID" value="MBN7820758.1"/>
    <property type="molecule type" value="Genomic_DNA"/>
</dbReference>
<sequence>MKKLIFGLLASAGMLAGCASPSNSVDYAAFENAAPTSILVLPPINNSPEVMAPYGLLAQIATPIAESGYYVFPVALVYNTFKENGLTVAQDIHAVDYATLKRVFGADTALYVTIEEYGTSYVVLSSDTVVSASAILVDLSTGERLWAGSARASSAEQRSSDEQSLAGMLIEAAVNQIVETLTDKGFEIAGIAANRMLSSESYNGLLYGPRSPKYGQPVISQRKQ</sequence>
<feature type="signal peptide" evidence="1">
    <location>
        <begin position="1"/>
        <end position="19"/>
    </location>
</feature>
<comment type="caution">
    <text evidence="2">The sequence shown here is derived from an EMBL/GenBank/DDBJ whole genome shotgun (WGS) entry which is preliminary data.</text>
</comment>
<gene>
    <name evidence="2" type="ORF">J0A65_12840</name>
</gene>
<reference evidence="2 3" key="1">
    <citation type="submission" date="2021-03" db="EMBL/GenBank/DDBJ databases">
        <title>novel species isolated from a fishpond in China.</title>
        <authorList>
            <person name="Lu H."/>
            <person name="Cai Z."/>
        </authorList>
    </citation>
    <scope>NUCLEOTIDE SEQUENCE [LARGE SCALE GENOMIC DNA]</scope>
    <source>
        <strain evidence="2 3">Y57</strain>
    </source>
</reference>
<dbReference type="Gene3D" id="3.40.50.10610">
    <property type="entry name" value="ABC-type transport auxiliary lipoprotein component"/>
    <property type="match status" value="1"/>
</dbReference>
<evidence type="ECO:0000313" key="3">
    <source>
        <dbReference type="Proteomes" id="UP000663992"/>
    </source>
</evidence>
<dbReference type="RefSeq" id="WP_206594591.1">
    <property type="nucleotide sequence ID" value="NZ_JAFKCS010000012.1"/>
</dbReference>
<organism evidence="2 3">
    <name type="scientific">Bowmanella yangjiangensis</name>
    <dbReference type="NCBI Taxonomy" id="2811230"/>
    <lineage>
        <taxon>Bacteria</taxon>
        <taxon>Pseudomonadati</taxon>
        <taxon>Pseudomonadota</taxon>
        <taxon>Gammaproteobacteria</taxon>
        <taxon>Alteromonadales</taxon>
        <taxon>Alteromonadaceae</taxon>
        <taxon>Bowmanella</taxon>
    </lineage>
</organism>
<evidence type="ECO:0000256" key="1">
    <source>
        <dbReference type="SAM" id="SignalP"/>
    </source>
</evidence>
<dbReference type="Pfam" id="PF05643">
    <property type="entry name" value="GNA1162-like"/>
    <property type="match status" value="1"/>
</dbReference>
<dbReference type="PROSITE" id="PS51257">
    <property type="entry name" value="PROKAR_LIPOPROTEIN"/>
    <property type="match status" value="1"/>
</dbReference>
<name>A0ABS3CUH8_9ALTE</name>
<dbReference type="Proteomes" id="UP000663992">
    <property type="component" value="Unassembled WGS sequence"/>
</dbReference>
<dbReference type="InterPro" id="IPR008517">
    <property type="entry name" value="GNA1162-like"/>
</dbReference>
<feature type="chain" id="PRO_5047093577" evidence="1">
    <location>
        <begin position="20"/>
        <end position="224"/>
    </location>
</feature>
<protein>
    <submittedName>
        <fullName evidence="2">DUF799 domain-containing protein</fullName>
    </submittedName>
</protein>
<proteinExistence type="predicted"/>
<evidence type="ECO:0000313" key="2">
    <source>
        <dbReference type="EMBL" id="MBN7820758.1"/>
    </source>
</evidence>
<keyword evidence="1" id="KW-0732">Signal</keyword>
<keyword evidence="3" id="KW-1185">Reference proteome</keyword>
<accession>A0ABS3CUH8</accession>